<evidence type="ECO:0008006" key="3">
    <source>
        <dbReference type="Google" id="ProtNLM"/>
    </source>
</evidence>
<evidence type="ECO:0000313" key="1">
    <source>
        <dbReference type="EMBL" id="GLR72679.1"/>
    </source>
</evidence>
<organism evidence="1 2">
    <name type="scientific">Agaribacter marinus</name>
    <dbReference type="NCBI Taxonomy" id="1431249"/>
    <lineage>
        <taxon>Bacteria</taxon>
        <taxon>Pseudomonadati</taxon>
        <taxon>Pseudomonadota</taxon>
        <taxon>Gammaproteobacteria</taxon>
        <taxon>Alteromonadales</taxon>
        <taxon>Alteromonadaceae</taxon>
        <taxon>Agaribacter</taxon>
    </lineage>
</organism>
<dbReference type="EMBL" id="BSOT01000012">
    <property type="protein sequence ID" value="GLR72679.1"/>
    <property type="molecule type" value="Genomic_DNA"/>
</dbReference>
<reference evidence="1" key="2">
    <citation type="submission" date="2023-01" db="EMBL/GenBank/DDBJ databases">
        <title>Draft genome sequence of Agaribacter marinus strain NBRC 110023.</title>
        <authorList>
            <person name="Sun Q."/>
            <person name="Mori K."/>
        </authorList>
    </citation>
    <scope>NUCLEOTIDE SEQUENCE</scope>
    <source>
        <strain evidence="1">NBRC 110023</strain>
    </source>
</reference>
<reference evidence="1" key="1">
    <citation type="journal article" date="2014" name="Int. J. Syst. Evol. Microbiol.">
        <title>Complete genome sequence of Corynebacterium casei LMG S-19264T (=DSM 44701T), isolated from a smear-ripened cheese.</title>
        <authorList>
            <consortium name="US DOE Joint Genome Institute (JGI-PGF)"/>
            <person name="Walter F."/>
            <person name="Albersmeier A."/>
            <person name="Kalinowski J."/>
            <person name="Ruckert C."/>
        </authorList>
    </citation>
    <scope>NUCLEOTIDE SEQUENCE</scope>
    <source>
        <strain evidence="1">NBRC 110023</strain>
    </source>
</reference>
<accession>A0AA37WLK5</accession>
<proteinExistence type="predicted"/>
<protein>
    <recommendedName>
        <fullName evidence="3">Restriction endonuclease</fullName>
    </recommendedName>
</protein>
<name>A0AA37WLK5_9ALTE</name>
<dbReference type="Proteomes" id="UP001156601">
    <property type="component" value="Unassembled WGS sequence"/>
</dbReference>
<sequence>MKKIGVKFSSGRTNHYEKVVRRWKDEYTLVSGERGKVGFADFVSSMFEVHDFIDIYNAFRDAPYSELTQLVDKLQKGIYGPINASNEKPNSTVARNFLFEATVAAKFHHPQIGVETILNATSDTGIKIGKKKLWVECKRVSTAGKIEANVKKASSQLETVIRRQKGSGHRGIVALDVTKIFYPDDNVYVSNTDSELITSIDRKMDSFIRNYSEIWQDLYRRRDKKIIGTIVRFSYMATSESRNLLVRASQWGMNPRRDISLSDENIQKALASYLKSEI</sequence>
<comment type="caution">
    <text evidence="1">The sequence shown here is derived from an EMBL/GenBank/DDBJ whole genome shotgun (WGS) entry which is preliminary data.</text>
</comment>
<gene>
    <name evidence="1" type="ORF">GCM10007852_35870</name>
</gene>
<evidence type="ECO:0000313" key="2">
    <source>
        <dbReference type="Proteomes" id="UP001156601"/>
    </source>
</evidence>
<dbReference type="AlphaFoldDB" id="A0AA37WLK5"/>
<keyword evidence="2" id="KW-1185">Reference proteome</keyword>